<dbReference type="Gene3D" id="3.40.50.300">
    <property type="entry name" value="P-loop containing nucleotide triphosphate hydrolases"/>
    <property type="match status" value="2"/>
</dbReference>
<evidence type="ECO:0000259" key="6">
    <source>
        <dbReference type="PROSITE" id="PS51192"/>
    </source>
</evidence>
<feature type="compositionally biased region" description="Basic and acidic residues" evidence="5">
    <location>
        <begin position="588"/>
        <end position="597"/>
    </location>
</feature>
<evidence type="ECO:0000256" key="3">
    <source>
        <dbReference type="ARBA" id="ARBA00022840"/>
    </source>
</evidence>
<dbReference type="InterPro" id="IPR014001">
    <property type="entry name" value="Helicase_ATP-bd"/>
</dbReference>
<dbReference type="GO" id="GO:0003723">
    <property type="term" value="F:RNA binding"/>
    <property type="evidence" value="ECO:0007669"/>
    <property type="project" value="UniProtKB-UniRule"/>
</dbReference>
<feature type="compositionally biased region" description="Acidic residues" evidence="5">
    <location>
        <begin position="567"/>
        <end position="587"/>
    </location>
</feature>
<dbReference type="Proteomes" id="UP000601435">
    <property type="component" value="Unassembled WGS sequence"/>
</dbReference>
<evidence type="ECO:0000256" key="1">
    <source>
        <dbReference type="ARBA" id="ARBA00022741"/>
    </source>
</evidence>
<proteinExistence type="inferred from homology"/>
<dbReference type="EMBL" id="CAJNJA010005697">
    <property type="protein sequence ID" value="CAE7196580.1"/>
    <property type="molecule type" value="Genomic_DNA"/>
</dbReference>
<comment type="caution">
    <text evidence="7">The sequence shown here is derived from an EMBL/GenBank/DDBJ whole genome shotgun (WGS) entry which is preliminary data.</text>
</comment>
<sequence length="606" mass="66795">MLLTVASWPPATLGCRGAWHAASQPSARPQCGGAAETERRARSSPGLGGHGETGENLEKAAFRGGRASERRKSETAMEWGGVKVTGAAAEWLQSQMELGGGTFEPSPIQEEAMSRIYDGESCCIHAPTGTGKTLCYLLPLLQRFTEEAARAPARGLRFLILVPTAVLQVQTVALARALLGPGKAENVTLMRRDADNTSEPSNIVVATPRHIRDLLDEPMTQPLWLRALGQLDWVVVDEADQLVDKWHRVQRKKASREGRVLPAVALLKEIELQTTKAGRRDEWQLVGATATLNRRTFRNVKYSAGIDLALIRAPGSTIPEAEAQETGGQYGDGTTGWPDKLRHRVRVPIPFRFPKVMSVAAKTIYELEAKRVLVVLATTGRGGRAPSSVYGRSLVLSQLRFRLEDLDDASEQGRLDDGRFFQVISISEAIEAAAKLWSSEGSRQRVRDERHCQVIVAAAQEIRGMHLDFIDAVVLIGDPNNISDYMHAAGRTCRYQPGSAEPLEGTVVSIVEDSVANKMMKWSNLSGFKLVEVPMKRNVKTGEPAERLLTKRQKQAAAEIGEALKDLDDDFPESYEYDEPELYEYDEPEFREAEHEPALSPPSVWS</sequence>
<evidence type="ECO:0000313" key="7">
    <source>
        <dbReference type="EMBL" id="CAE7196580.1"/>
    </source>
</evidence>
<comment type="similarity">
    <text evidence="4">Belongs to the DEAD box helicase family.</text>
</comment>
<evidence type="ECO:0000256" key="2">
    <source>
        <dbReference type="ARBA" id="ARBA00022801"/>
    </source>
</evidence>
<dbReference type="PROSITE" id="PS51192">
    <property type="entry name" value="HELICASE_ATP_BIND_1"/>
    <property type="match status" value="1"/>
</dbReference>
<feature type="region of interest" description="Disordered" evidence="5">
    <location>
        <begin position="20"/>
        <end position="55"/>
    </location>
</feature>
<keyword evidence="4" id="KW-0347">Helicase</keyword>
<keyword evidence="4" id="KW-0694">RNA-binding</keyword>
<dbReference type="SMART" id="SM00487">
    <property type="entry name" value="DEXDc"/>
    <property type="match status" value="1"/>
</dbReference>
<dbReference type="Pfam" id="PF00270">
    <property type="entry name" value="DEAD"/>
    <property type="match status" value="1"/>
</dbReference>
<keyword evidence="8" id="KW-1185">Reference proteome</keyword>
<keyword evidence="2 4" id="KW-0378">Hydrolase</keyword>
<dbReference type="SUPFAM" id="SSF52540">
    <property type="entry name" value="P-loop containing nucleoside triphosphate hydrolases"/>
    <property type="match status" value="2"/>
</dbReference>
<dbReference type="InterPro" id="IPR027417">
    <property type="entry name" value="P-loop_NTPase"/>
</dbReference>
<dbReference type="InterPro" id="IPR011545">
    <property type="entry name" value="DEAD/DEAH_box_helicase_dom"/>
</dbReference>
<evidence type="ECO:0000313" key="8">
    <source>
        <dbReference type="Proteomes" id="UP000601435"/>
    </source>
</evidence>
<dbReference type="GO" id="GO:0016787">
    <property type="term" value="F:hydrolase activity"/>
    <property type="evidence" value="ECO:0007669"/>
    <property type="project" value="UniProtKB-KW"/>
</dbReference>
<dbReference type="EC" id="3.6.4.13" evidence="4"/>
<gene>
    <name evidence="7" type="primary">ddx31</name>
    <name evidence="7" type="ORF">SNEC2469_LOCUS1354</name>
</gene>
<dbReference type="OrthoDB" id="44251at2759"/>
<protein>
    <recommendedName>
        <fullName evidence="4">ATP-dependent RNA helicase</fullName>
        <ecNumber evidence="4">3.6.4.13</ecNumber>
    </recommendedName>
</protein>
<keyword evidence="3 4" id="KW-0067">ATP-binding</keyword>
<dbReference type="AlphaFoldDB" id="A0A812J4E9"/>
<feature type="region of interest" description="Disordered" evidence="5">
    <location>
        <begin position="562"/>
        <end position="606"/>
    </location>
</feature>
<dbReference type="PANTHER" id="PTHR24031">
    <property type="entry name" value="RNA HELICASE"/>
    <property type="match status" value="1"/>
</dbReference>
<comment type="domain">
    <text evidence="4">The Q motif is unique to and characteristic of the DEAD box family of RNA helicases and controls ATP binding and hydrolysis.</text>
</comment>
<keyword evidence="1 4" id="KW-0547">Nucleotide-binding</keyword>
<comment type="catalytic activity">
    <reaction evidence="4">
        <text>ATP + H2O = ADP + phosphate + H(+)</text>
        <dbReference type="Rhea" id="RHEA:13065"/>
        <dbReference type="ChEBI" id="CHEBI:15377"/>
        <dbReference type="ChEBI" id="CHEBI:15378"/>
        <dbReference type="ChEBI" id="CHEBI:30616"/>
        <dbReference type="ChEBI" id="CHEBI:43474"/>
        <dbReference type="ChEBI" id="CHEBI:456216"/>
        <dbReference type="EC" id="3.6.4.13"/>
    </reaction>
</comment>
<evidence type="ECO:0000256" key="4">
    <source>
        <dbReference type="RuleBase" id="RU365068"/>
    </source>
</evidence>
<accession>A0A812J4E9</accession>
<dbReference type="GO" id="GO:0005524">
    <property type="term" value="F:ATP binding"/>
    <property type="evidence" value="ECO:0007669"/>
    <property type="project" value="UniProtKB-UniRule"/>
</dbReference>
<dbReference type="GO" id="GO:0003724">
    <property type="term" value="F:RNA helicase activity"/>
    <property type="evidence" value="ECO:0007669"/>
    <property type="project" value="UniProtKB-EC"/>
</dbReference>
<reference evidence="7" key="1">
    <citation type="submission" date="2021-02" db="EMBL/GenBank/DDBJ databases">
        <authorList>
            <person name="Dougan E. K."/>
            <person name="Rhodes N."/>
            <person name="Thang M."/>
            <person name="Chan C."/>
        </authorList>
    </citation>
    <scope>NUCLEOTIDE SEQUENCE</scope>
</reference>
<comment type="function">
    <text evidence="4">RNA helicase.</text>
</comment>
<organism evidence="7 8">
    <name type="scientific">Symbiodinium necroappetens</name>
    <dbReference type="NCBI Taxonomy" id="1628268"/>
    <lineage>
        <taxon>Eukaryota</taxon>
        <taxon>Sar</taxon>
        <taxon>Alveolata</taxon>
        <taxon>Dinophyceae</taxon>
        <taxon>Suessiales</taxon>
        <taxon>Symbiodiniaceae</taxon>
        <taxon>Symbiodinium</taxon>
    </lineage>
</organism>
<feature type="domain" description="Helicase ATP-binding" evidence="6">
    <location>
        <begin position="113"/>
        <end position="310"/>
    </location>
</feature>
<evidence type="ECO:0000256" key="5">
    <source>
        <dbReference type="SAM" id="MobiDB-lite"/>
    </source>
</evidence>
<name>A0A812J4E9_9DINO</name>